<organism evidence="1 2">
    <name type="scientific">Periplaneta americana</name>
    <name type="common">American cockroach</name>
    <name type="synonym">Blatta americana</name>
    <dbReference type="NCBI Taxonomy" id="6978"/>
    <lineage>
        <taxon>Eukaryota</taxon>
        <taxon>Metazoa</taxon>
        <taxon>Ecdysozoa</taxon>
        <taxon>Arthropoda</taxon>
        <taxon>Hexapoda</taxon>
        <taxon>Insecta</taxon>
        <taxon>Pterygota</taxon>
        <taxon>Neoptera</taxon>
        <taxon>Polyneoptera</taxon>
        <taxon>Dictyoptera</taxon>
        <taxon>Blattodea</taxon>
        <taxon>Blattoidea</taxon>
        <taxon>Blattidae</taxon>
        <taxon>Blattinae</taxon>
        <taxon>Periplaneta</taxon>
    </lineage>
</organism>
<reference evidence="1 2" key="1">
    <citation type="journal article" date="2022" name="Allergy">
        <title>Genome assembly and annotation of Periplaneta americana reveal a comprehensive cockroach allergen profile.</title>
        <authorList>
            <person name="Wang L."/>
            <person name="Xiong Q."/>
            <person name="Saelim N."/>
            <person name="Wang L."/>
            <person name="Nong W."/>
            <person name="Wan A.T."/>
            <person name="Shi M."/>
            <person name="Liu X."/>
            <person name="Cao Q."/>
            <person name="Hui J.H.L."/>
            <person name="Sookrung N."/>
            <person name="Leung T.F."/>
            <person name="Tungtrongchitr A."/>
            <person name="Tsui S.K.W."/>
        </authorList>
    </citation>
    <scope>NUCLEOTIDE SEQUENCE [LARGE SCALE GENOMIC DNA]</scope>
    <source>
        <tissue evidence="1">Whole body-01</tissue>
    </source>
</reference>
<protein>
    <submittedName>
        <fullName evidence="1">Uncharacterized protein</fullName>
    </submittedName>
</protein>
<keyword evidence="2" id="KW-1185">Reference proteome</keyword>
<dbReference type="Gene3D" id="3.60.10.10">
    <property type="entry name" value="Endonuclease/exonuclease/phosphatase"/>
    <property type="match status" value="1"/>
</dbReference>
<dbReference type="SUPFAM" id="SSF56219">
    <property type="entry name" value="DNase I-like"/>
    <property type="match status" value="1"/>
</dbReference>
<dbReference type="EMBL" id="JAJSOF020000029">
    <property type="protein sequence ID" value="KAJ4432645.1"/>
    <property type="molecule type" value="Genomic_DNA"/>
</dbReference>
<accession>A0ABQ8SFZ7</accession>
<evidence type="ECO:0000313" key="1">
    <source>
        <dbReference type="EMBL" id="KAJ4432645.1"/>
    </source>
</evidence>
<name>A0ABQ8SFZ7_PERAM</name>
<evidence type="ECO:0000313" key="2">
    <source>
        <dbReference type="Proteomes" id="UP001148838"/>
    </source>
</evidence>
<dbReference type="InterPro" id="IPR036691">
    <property type="entry name" value="Endo/exonu/phosph_ase_sf"/>
</dbReference>
<comment type="caution">
    <text evidence="1">The sequence shown here is derived from an EMBL/GenBank/DDBJ whole genome shotgun (WGS) entry which is preliminary data.</text>
</comment>
<sequence length="77" mass="9170">MDYALGTWNVRTLNKPEAVRSLLQEISKYNLKIVALQKTKWLSDAGEEDVEKILEVRNWKRKMLDRQIWRGLIQKVN</sequence>
<dbReference type="Proteomes" id="UP001148838">
    <property type="component" value="Unassembled WGS sequence"/>
</dbReference>
<proteinExistence type="predicted"/>
<gene>
    <name evidence="1" type="ORF">ANN_21268</name>
</gene>